<evidence type="ECO:0000313" key="1">
    <source>
        <dbReference type="EMBL" id="SHI06956.1"/>
    </source>
</evidence>
<organism evidence="1 2">
    <name type="scientific">Clostridium grantii DSM 8605</name>
    <dbReference type="NCBI Taxonomy" id="1121316"/>
    <lineage>
        <taxon>Bacteria</taxon>
        <taxon>Bacillati</taxon>
        <taxon>Bacillota</taxon>
        <taxon>Clostridia</taxon>
        <taxon>Eubacteriales</taxon>
        <taxon>Clostridiaceae</taxon>
        <taxon>Clostridium</taxon>
    </lineage>
</organism>
<gene>
    <name evidence="1" type="ORF">SAMN02745207_04188</name>
</gene>
<evidence type="ECO:0000313" key="2">
    <source>
        <dbReference type="Proteomes" id="UP000184447"/>
    </source>
</evidence>
<protein>
    <submittedName>
        <fullName evidence="1">Uncharacterized protein</fullName>
    </submittedName>
</protein>
<accession>A0A1M5Y4P9</accession>
<dbReference type="OrthoDB" id="1920875at2"/>
<dbReference type="AlphaFoldDB" id="A0A1M5Y4P9"/>
<keyword evidence="2" id="KW-1185">Reference proteome</keyword>
<dbReference type="EMBL" id="FQXM01000053">
    <property type="protein sequence ID" value="SHI06956.1"/>
    <property type="molecule type" value="Genomic_DNA"/>
</dbReference>
<dbReference type="STRING" id="1121316.SAMN02745207_04188"/>
<dbReference type="Proteomes" id="UP000184447">
    <property type="component" value="Unassembled WGS sequence"/>
</dbReference>
<dbReference type="RefSeq" id="WP_073340965.1">
    <property type="nucleotide sequence ID" value="NZ_FQXM01000053.1"/>
</dbReference>
<sequence>MYSYKDRIRKIIAESCFSYEPYSILNLYSMADLSPSCENCKNFVDSQCTKQLFHEIKNRITMN</sequence>
<reference evidence="1 2" key="1">
    <citation type="submission" date="2016-11" db="EMBL/GenBank/DDBJ databases">
        <authorList>
            <person name="Jaros S."/>
            <person name="Januszkiewicz K."/>
            <person name="Wedrychowicz H."/>
        </authorList>
    </citation>
    <scope>NUCLEOTIDE SEQUENCE [LARGE SCALE GENOMIC DNA]</scope>
    <source>
        <strain evidence="1 2">DSM 8605</strain>
    </source>
</reference>
<proteinExistence type="predicted"/>
<name>A0A1M5Y4P9_9CLOT</name>